<reference evidence="2 3" key="2">
    <citation type="journal article" date="2016" name="Genome Announc.">
        <title>Draft Genome Sequences of Streptomyces scabiei S58, Streptomyces turgidiscabies T45, and Streptomyces acidiscabies a10, the Pathogens of Potato Common Scab, Isolated in Japan.</title>
        <authorList>
            <person name="Tomihama T."/>
            <person name="Nishi Y."/>
            <person name="Sakai M."/>
            <person name="Ikenaga M."/>
            <person name="Okubo T."/>
            <person name="Ikeda S."/>
        </authorList>
    </citation>
    <scope>NUCLEOTIDE SEQUENCE [LARGE SCALE GENOMIC DNA]</scope>
    <source>
        <strain evidence="2 3">S58</strain>
    </source>
</reference>
<dbReference type="InterPro" id="IPR050508">
    <property type="entry name" value="Methyltransf_Superfamily"/>
</dbReference>
<dbReference type="EC" id="2.1.1.164" evidence="2"/>
<dbReference type="RefSeq" id="WP_059084479.1">
    <property type="nucleotide sequence ID" value="NZ_BCMM01000058.1"/>
</dbReference>
<dbReference type="GO" id="GO:0032259">
    <property type="term" value="P:methylation"/>
    <property type="evidence" value="ECO:0007669"/>
    <property type="project" value="UniProtKB-KW"/>
</dbReference>
<keyword evidence="2" id="KW-0808">Transferase</keyword>
<dbReference type="SUPFAM" id="SSF53335">
    <property type="entry name" value="S-adenosyl-L-methionine-dependent methyltransferases"/>
    <property type="match status" value="1"/>
</dbReference>
<dbReference type="GO" id="GO:0008757">
    <property type="term" value="F:S-adenosylmethionine-dependent methyltransferase activity"/>
    <property type="evidence" value="ECO:0007669"/>
    <property type="project" value="InterPro"/>
</dbReference>
<name>A0A124C5F8_STRSC</name>
<evidence type="ECO:0000259" key="1">
    <source>
        <dbReference type="Pfam" id="PF08241"/>
    </source>
</evidence>
<dbReference type="AlphaFoldDB" id="A0A124C5F8"/>
<dbReference type="Gene3D" id="3.40.50.150">
    <property type="entry name" value="Vaccinia Virus protein VP39"/>
    <property type="match status" value="1"/>
</dbReference>
<protein>
    <submittedName>
        <fullName evidence="2">Demethylrebeccamycin-D-glucose O-methyltransferase</fullName>
        <ecNumber evidence="2">2.1.1.164</ecNumber>
    </submittedName>
</protein>
<evidence type="ECO:0000313" key="2">
    <source>
        <dbReference type="EMBL" id="GAQ67478.1"/>
    </source>
</evidence>
<reference evidence="3" key="1">
    <citation type="submission" date="2015-11" db="EMBL/GenBank/DDBJ databases">
        <authorList>
            <consortium name="Cross-ministerial Strategic Innovation Promotion Program (SIP) consortium"/>
            <person name="Tomihama T."/>
            <person name="Ikenaga M."/>
            <person name="Sakai M."/>
            <person name="Okubo T."/>
            <person name="Ikeda S."/>
        </authorList>
    </citation>
    <scope>NUCLEOTIDE SEQUENCE [LARGE SCALE GENOMIC DNA]</scope>
    <source>
        <strain evidence="3">S58</strain>
    </source>
</reference>
<dbReference type="EMBL" id="BCMM01000058">
    <property type="protein sequence ID" value="GAQ67478.1"/>
    <property type="molecule type" value="Genomic_DNA"/>
</dbReference>
<comment type="caution">
    <text evidence="2">The sequence shown here is derived from an EMBL/GenBank/DDBJ whole genome shotgun (WGS) entry which is preliminary data.</text>
</comment>
<accession>A0A124C5F8</accession>
<dbReference type="CDD" id="cd02440">
    <property type="entry name" value="AdoMet_MTases"/>
    <property type="match status" value="1"/>
</dbReference>
<dbReference type="PANTHER" id="PTHR42912">
    <property type="entry name" value="METHYLTRANSFERASE"/>
    <property type="match status" value="1"/>
</dbReference>
<gene>
    <name evidence="2" type="primary">rebM_6</name>
    <name evidence="2" type="ORF">SsS58_07933</name>
</gene>
<dbReference type="InterPro" id="IPR013216">
    <property type="entry name" value="Methyltransf_11"/>
</dbReference>
<feature type="domain" description="Methyltransferase type 11" evidence="1">
    <location>
        <begin position="58"/>
        <end position="155"/>
    </location>
</feature>
<dbReference type="Pfam" id="PF08241">
    <property type="entry name" value="Methyltransf_11"/>
    <property type="match status" value="1"/>
</dbReference>
<proteinExistence type="predicted"/>
<reference evidence="3" key="3">
    <citation type="submission" date="2016-02" db="EMBL/GenBank/DDBJ databases">
        <title>Draft genome of pathogenic Streptomyces sp. in Japan.</title>
        <authorList>
            <person name="Tomihama T."/>
            <person name="Ikenaga M."/>
            <person name="Sakai M."/>
            <person name="Okubo T."/>
            <person name="Ikeda S."/>
        </authorList>
    </citation>
    <scope>NUCLEOTIDE SEQUENCE [LARGE SCALE GENOMIC DNA]</scope>
    <source>
        <strain evidence="3">S58</strain>
    </source>
</reference>
<dbReference type="GO" id="GO:0102082">
    <property type="term" value="F:demethylrebeccamycin--D-glucose O-methyltransferase activity"/>
    <property type="evidence" value="ECO:0007669"/>
    <property type="project" value="UniProtKB-EC"/>
</dbReference>
<sequence>MSSTSKPARTFLLEITEPMTATFWNTKHRSYRGTDWIRTPTYFAQEVVPRFPAGSAVLDAGCGQGQDSAYFAASGHRVTAMDHSDFALAQFPEDALSTSVRRVTASLADFPHPFDDGSFDVVYAHLSVHYFDLPTSREIMTEFRRVLRPGGLLCIMVNSVDDPEHGEGRQLGPDYYELEPGDAKRYFSRRTLYDLTSDLFVPYLLEQHGRTRKDPHQSFVRLVAERNE</sequence>
<evidence type="ECO:0000313" key="3">
    <source>
        <dbReference type="Proteomes" id="UP000067448"/>
    </source>
</evidence>
<dbReference type="OrthoDB" id="5566900at2"/>
<organism evidence="2 3">
    <name type="scientific">Streptomyces scabiei</name>
    <dbReference type="NCBI Taxonomy" id="1930"/>
    <lineage>
        <taxon>Bacteria</taxon>
        <taxon>Bacillati</taxon>
        <taxon>Actinomycetota</taxon>
        <taxon>Actinomycetes</taxon>
        <taxon>Kitasatosporales</taxon>
        <taxon>Streptomycetaceae</taxon>
        <taxon>Streptomyces</taxon>
    </lineage>
</organism>
<keyword evidence="2" id="KW-0489">Methyltransferase</keyword>
<dbReference type="InterPro" id="IPR029063">
    <property type="entry name" value="SAM-dependent_MTases_sf"/>
</dbReference>
<dbReference type="Proteomes" id="UP000067448">
    <property type="component" value="Unassembled WGS sequence"/>
</dbReference>